<protein>
    <submittedName>
        <fullName evidence="2">Uncharacterized protein</fullName>
    </submittedName>
</protein>
<dbReference type="OrthoDB" id="5366606at2759"/>
<comment type="caution">
    <text evidence="2">The sequence shown here is derived from an EMBL/GenBank/DDBJ whole genome shotgun (WGS) entry which is preliminary data.</text>
</comment>
<keyword evidence="3" id="KW-1185">Reference proteome</keyword>
<dbReference type="AlphaFoldDB" id="A0A1M2VW13"/>
<accession>A0A1M2VW13</accession>
<evidence type="ECO:0000313" key="2">
    <source>
        <dbReference type="EMBL" id="OJT11758.1"/>
    </source>
</evidence>
<reference evidence="2 3" key="1">
    <citation type="submission" date="2016-10" db="EMBL/GenBank/DDBJ databases">
        <title>Genome sequence of the basidiomycete white-rot fungus Trametes pubescens.</title>
        <authorList>
            <person name="Makela M.R."/>
            <person name="Granchi Z."/>
            <person name="Peng M."/>
            <person name="De Vries R.P."/>
            <person name="Grigoriev I."/>
            <person name="Riley R."/>
            <person name="Hilden K."/>
        </authorList>
    </citation>
    <scope>NUCLEOTIDE SEQUENCE [LARGE SCALE GENOMIC DNA]</scope>
    <source>
        <strain evidence="2 3">FBCC735</strain>
    </source>
</reference>
<proteinExistence type="predicted"/>
<evidence type="ECO:0000256" key="1">
    <source>
        <dbReference type="SAM" id="MobiDB-lite"/>
    </source>
</evidence>
<dbReference type="Proteomes" id="UP000184267">
    <property type="component" value="Unassembled WGS sequence"/>
</dbReference>
<gene>
    <name evidence="2" type="ORF">TRAPUB_11693</name>
</gene>
<dbReference type="EMBL" id="MNAD01000581">
    <property type="protein sequence ID" value="OJT11758.1"/>
    <property type="molecule type" value="Genomic_DNA"/>
</dbReference>
<evidence type="ECO:0000313" key="3">
    <source>
        <dbReference type="Proteomes" id="UP000184267"/>
    </source>
</evidence>
<organism evidence="2 3">
    <name type="scientific">Trametes pubescens</name>
    <name type="common">White-rot fungus</name>
    <dbReference type="NCBI Taxonomy" id="154538"/>
    <lineage>
        <taxon>Eukaryota</taxon>
        <taxon>Fungi</taxon>
        <taxon>Dikarya</taxon>
        <taxon>Basidiomycota</taxon>
        <taxon>Agaricomycotina</taxon>
        <taxon>Agaricomycetes</taxon>
        <taxon>Polyporales</taxon>
        <taxon>Polyporaceae</taxon>
        <taxon>Trametes</taxon>
    </lineage>
</organism>
<feature type="region of interest" description="Disordered" evidence="1">
    <location>
        <begin position="15"/>
        <end position="44"/>
    </location>
</feature>
<dbReference type="OMA" id="GSEDLMW"/>
<sequence>MSIPEFSLRLQHGTSLAHNRNPDNAPHSPAHPHPGITGGFAPPTPEAIITITGIPTQNLLNITHAVRPKGTPSLQDGAPKSISAADAHTAALVAELRHILSTIPTESPPGSADIYGLDTSIAFGSDDLVWQNGGPQGCGGGQSSVLPTEEEKAKFSRAVDIVKELQGKAA</sequence>
<name>A0A1M2VW13_TRAPU</name>